<dbReference type="Proteomes" id="UP000001471">
    <property type="component" value="Unassembled WGS sequence"/>
</dbReference>
<dbReference type="STRING" id="426418.B2WHM5"/>
<dbReference type="HOGENOM" id="CLU_1797456_0_0_1"/>
<dbReference type="AlphaFoldDB" id="B2WHM5"/>
<reference evidence="2" key="1">
    <citation type="journal article" date="2013" name="G3 (Bethesda)">
        <title>Comparative genomics of a plant-pathogenic fungus, Pyrenophora tritici-repentis, reveals transduplication and the impact of repeat elements on pathogenicity and population divergence.</title>
        <authorList>
            <person name="Manning V.A."/>
            <person name="Pandelova I."/>
            <person name="Dhillon B."/>
            <person name="Wilhelm L.J."/>
            <person name="Goodwin S.B."/>
            <person name="Berlin A.M."/>
            <person name="Figueroa M."/>
            <person name="Freitag M."/>
            <person name="Hane J.K."/>
            <person name="Henrissat B."/>
            <person name="Holman W.H."/>
            <person name="Kodira C.D."/>
            <person name="Martin J."/>
            <person name="Oliver R.P."/>
            <person name="Robbertse B."/>
            <person name="Schackwitz W."/>
            <person name="Schwartz D.C."/>
            <person name="Spatafora J.W."/>
            <person name="Turgeon B.G."/>
            <person name="Yandava C."/>
            <person name="Young S."/>
            <person name="Zhou S."/>
            <person name="Zeng Q."/>
            <person name="Grigoriev I.V."/>
            <person name="Ma L.-J."/>
            <person name="Ciuffetti L.M."/>
        </authorList>
    </citation>
    <scope>NUCLEOTIDE SEQUENCE [LARGE SCALE GENOMIC DNA]</scope>
    <source>
        <strain evidence="2">Pt-1C-BFP</strain>
    </source>
</reference>
<proteinExistence type="predicted"/>
<accession>B2WHM5</accession>
<gene>
    <name evidence="1" type="ORF">PTRG_09484</name>
</gene>
<organism evidence="1 2">
    <name type="scientific">Pyrenophora tritici-repentis (strain Pt-1C-BFP)</name>
    <name type="common">Wheat tan spot fungus</name>
    <name type="synonym">Drechslera tritici-repentis</name>
    <dbReference type="NCBI Taxonomy" id="426418"/>
    <lineage>
        <taxon>Eukaryota</taxon>
        <taxon>Fungi</taxon>
        <taxon>Dikarya</taxon>
        <taxon>Ascomycota</taxon>
        <taxon>Pezizomycotina</taxon>
        <taxon>Dothideomycetes</taxon>
        <taxon>Pleosporomycetidae</taxon>
        <taxon>Pleosporales</taxon>
        <taxon>Pleosporineae</taxon>
        <taxon>Pleosporaceae</taxon>
        <taxon>Pyrenophora</taxon>
    </lineage>
</organism>
<name>B2WHM5_PYRTR</name>
<protein>
    <submittedName>
        <fullName evidence="1">Uncharacterized protein</fullName>
    </submittedName>
</protein>
<dbReference type="OrthoDB" id="5351220at2759"/>
<sequence length="144" mass="15673">MSEKDQAGVTDGIKTSLPPGMPAYRWTSLNVGMCNTRRDEVFVAKYGRTSGWSFGQINNAITAINPAQNEDFNDDAACVDGYAQRQHGYCWSVVKRRNVHGPFVVSGDAGSIYIHDPSAKWLGLLFDGTGIGSGLMMSIDMVFS</sequence>
<evidence type="ECO:0000313" key="2">
    <source>
        <dbReference type="Proteomes" id="UP000001471"/>
    </source>
</evidence>
<dbReference type="InParanoid" id="B2WHM5"/>
<dbReference type="EMBL" id="DS231625">
    <property type="protein sequence ID" value="EDU42535.1"/>
    <property type="molecule type" value="Genomic_DNA"/>
</dbReference>
<evidence type="ECO:0000313" key="1">
    <source>
        <dbReference type="EMBL" id="EDU42535.1"/>
    </source>
</evidence>